<feature type="domain" description="Heterokaryon incompatibility" evidence="1">
    <location>
        <begin position="75"/>
        <end position="179"/>
    </location>
</feature>
<dbReference type="STRING" id="1149755.A0A2J6RPY2"/>
<gene>
    <name evidence="2" type="ORF">L207DRAFT_565995</name>
</gene>
<sequence>MSFSSVAKPTEDEPTAVVDLIPCIYDDGYRTRNVQRSKNTRDALPLASKWLIHLDEHSNMVRLCATETFRPAPQYATLSHCWGRSQFLTLKTSNIEQFKVAIPPEALSKTFRDAISVTKALGLSYIWIDSLCIIQDNDEDWKIESRSMASVYGGSTINIAAASATDGSKGCFFDRTSSQTFIQLGSRRRAGNRGWCLQERLLPCRTLHFTSTEVFWECYEQLASECYPQKYPKVLKGDFFFDKKQLAPSHWPWITEHYSQCRLTHISDKFVAISGIAEIIQRQNKDEYIAGLWKKDIETQLCWHVERIEISLISQNHQQQTLNQYIAPSWSWLFASSRISAPKGSSGKAKLRKFIRVIDIQVASSRMDPYGPISPGILHIGFNYLFRYSGSVLVNEADWDYMIGTNLFPGTFFFDDLSSIELDFEPLETDPLIRKPTRAIYVLPVIRHHRHFLIEGLLLHPTDRKDGEYRRIGVVNLDTYKRKLDLSADAFLPKKHQYMALNPDKTSGFRYIMEIV</sequence>
<dbReference type="AlphaFoldDB" id="A0A2J6RPY2"/>
<reference evidence="2 3" key="1">
    <citation type="submission" date="2016-04" db="EMBL/GenBank/DDBJ databases">
        <title>A degradative enzymes factory behind the ericoid mycorrhizal symbiosis.</title>
        <authorList>
            <consortium name="DOE Joint Genome Institute"/>
            <person name="Martino E."/>
            <person name="Morin E."/>
            <person name="Grelet G."/>
            <person name="Kuo A."/>
            <person name="Kohler A."/>
            <person name="Daghino S."/>
            <person name="Barry K."/>
            <person name="Choi C."/>
            <person name="Cichocki N."/>
            <person name="Clum A."/>
            <person name="Copeland A."/>
            <person name="Hainaut M."/>
            <person name="Haridas S."/>
            <person name="Labutti K."/>
            <person name="Lindquist E."/>
            <person name="Lipzen A."/>
            <person name="Khouja H.-R."/>
            <person name="Murat C."/>
            <person name="Ohm R."/>
            <person name="Olson A."/>
            <person name="Spatafora J."/>
            <person name="Veneault-Fourrey C."/>
            <person name="Henrissat B."/>
            <person name="Grigoriev I."/>
            <person name="Martin F."/>
            <person name="Perotto S."/>
        </authorList>
    </citation>
    <scope>NUCLEOTIDE SEQUENCE [LARGE SCALE GENOMIC DNA]</scope>
    <source>
        <strain evidence="2 3">F</strain>
    </source>
</reference>
<accession>A0A2J6RPY2</accession>
<dbReference type="Pfam" id="PF06985">
    <property type="entry name" value="HET"/>
    <property type="match status" value="1"/>
</dbReference>
<evidence type="ECO:0000313" key="2">
    <source>
        <dbReference type="EMBL" id="PMD40578.1"/>
    </source>
</evidence>
<name>A0A2J6RPY2_HYAVF</name>
<organism evidence="2 3">
    <name type="scientific">Hyaloscypha variabilis (strain UAMH 11265 / GT02V1 / F)</name>
    <name type="common">Meliniomyces variabilis</name>
    <dbReference type="NCBI Taxonomy" id="1149755"/>
    <lineage>
        <taxon>Eukaryota</taxon>
        <taxon>Fungi</taxon>
        <taxon>Dikarya</taxon>
        <taxon>Ascomycota</taxon>
        <taxon>Pezizomycotina</taxon>
        <taxon>Leotiomycetes</taxon>
        <taxon>Helotiales</taxon>
        <taxon>Hyaloscyphaceae</taxon>
        <taxon>Hyaloscypha</taxon>
        <taxon>Hyaloscypha variabilis</taxon>
    </lineage>
</organism>
<proteinExistence type="predicted"/>
<dbReference type="EMBL" id="KZ613945">
    <property type="protein sequence ID" value="PMD40578.1"/>
    <property type="molecule type" value="Genomic_DNA"/>
</dbReference>
<dbReference type="OrthoDB" id="5125733at2759"/>
<dbReference type="Proteomes" id="UP000235786">
    <property type="component" value="Unassembled WGS sequence"/>
</dbReference>
<evidence type="ECO:0000259" key="1">
    <source>
        <dbReference type="Pfam" id="PF06985"/>
    </source>
</evidence>
<dbReference type="PANTHER" id="PTHR33112:SF10">
    <property type="entry name" value="TOL"/>
    <property type="match status" value="1"/>
</dbReference>
<dbReference type="InterPro" id="IPR010730">
    <property type="entry name" value="HET"/>
</dbReference>
<protein>
    <submittedName>
        <fullName evidence="2">HET-domain-containing protein</fullName>
    </submittedName>
</protein>
<keyword evidence="3" id="KW-1185">Reference proteome</keyword>
<evidence type="ECO:0000313" key="3">
    <source>
        <dbReference type="Proteomes" id="UP000235786"/>
    </source>
</evidence>
<dbReference type="PANTHER" id="PTHR33112">
    <property type="entry name" value="DOMAIN PROTEIN, PUTATIVE-RELATED"/>
    <property type="match status" value="1"/>
</dbReference>